<organism evidence="1 2">
    <name type="scientific">Dentiscutata heterogama</name>
    <dbReference type="NCBI Taxonomy" id="1316150"/>
    <lineage>
        <taxon>Eukaryota</taxon>
        <taxon>Fungi</taxon>
        <taxon>Fungi incertae sedis</taxon>
        <taxon>Mucoromycota</taxon>
        <taxon>Glomeromycotina</taxon>
        <taxon>Glomeromycetes</taxon>
        <taxon>Diversisporales</taxon>
        <taxon>Gigasporaceae</taxon>
        <taxon>Dentiscutata</taxon>
    </lineage>
</organism>
<proteinExistence type="predicted"/>
<protein>
    <submittedName>
        <fullName evidence="1">15493_t:CDS:1</fullName>
    </submittedName>
</protein>
<evidence type="ECO:0000313" key="1">
    <source>
        <dbReference type="EMBL" id="CAG8772493.1"/>
    </source>
</evidence>
<feature type="non-terminal residue" evidence="1">
    <location>
        <position position="1"/>
    </location>
</feature>
<evidence type="ECO:0000313" key="2">
    <source>
        <dbReference type="Proteomes" id="UP000789702"/>
    </source>
</evidence>
<feature type="non-terminal residue" evidence="1">
    <location>
        <position position="67"/>
    </location>
</feature>
<accession>A0ACA9R1E5</accession>
<reference evidence="1" key="1">
    <citation type="submission" date="2021-06" db="EMBL/GenBank/DDBJ databases">
        <authorList>
            <person name="Kallberg Y."/>
            <person name="Tangrot J."/>
            <person name="Rosling A."/>
        </authorList>
    </citation>
    <scope>NUCLEOTIDE SEQUENCE</scope>
    <source>
        <strain evidence="1">IL203A</strain>
    </source>
</reference>
<comment type="caution">
    <text evidence="1">The sequence shown here is derived from an EMBL/GenBank/DDBJ whole genome shotgun (WGS) entry which is preliminary data.</text>
</comment>
<keyword evidence="2" id="KW-1185">Reference proteome</keyword>
<sequence>KIESKAKIEKQKAEIEKLKAEFETKITQQSKKSRPSVLPKDYEQMQEFYKGQGDPRWKNISREEALQ</sequence>
<name>A0ACA9R1E5_9GLOM</name>
<gene>
    <name evidence="1" type="ORF">DHETER_LOCUS15920</name>
</gene>
<dbReference type="Proteomes" id="UP000789702">
    <property type="component" value="Unassembled WGS sequence"/>
</dbReference>
<dbReference type="EMBL" id="CAJVPU010057711">
    <property type="protein sequence ID" value="CAG8772493.1"/>
    <property type="molecule type" value="Genomic_DNA"/>
</dbReference>